<dbReference type="Proteomes" id="UP000009183">
    <property type="component" value="Chromosome 4"/>
</dbReference>
<dbReference type="EMBL" id="FN594959">
    <property type="protein sequence ID" value="CBI17563.3"/>
    <property type="molecule type" value="Genomic_DNA"/>
</dbReference>
<keyword evidence="3" id="KW-1185">Reference proteome</keyword>
<dbReference type="AlphaFoldDB" id="D7SPI4"/>
<dbReference type="PaxDb" id="29760-VIT_04s0023g01310.t01"/>
<protein>
    <submittedName>
        <fullName evidence="2">Uncharacterized protein</fullName>
    </submittedName>
</protein>
<sequence length="102" mass="11066">MAFCTLASNKYQSIGLEPGQELLPSSAKANAHTRVGWLLPHFSLASPPVFLKTSTVKKGQVAAATGDNANDAPTLKETNKTFHEDSRQRSSKDESRYPHLGL</sequence>
<gene>
    <name evidence="2" type="ordered locus">VIT_04s0023g01310</name>
</gene>
<dbReference type="InParanoid" id="D7SPI4"/>
<evidence type="ECO:0000256" key="1">
    <source>
        <dbReference type="SAM" id="MobiDB-lite"/>
    </source>
</evidence>
<evidence type="ECO:0000313" key="3">
    <source>
        <dbReference type="Proteomes" id="UP000009183"/>
    </source>
</evidence>
<accession>D7SPI4</accession>
<dbReference type="HOGENOM" id="CLU_2282625_0_0_1"/>
<proteinExistence type="predicted"/>
<reference evidence="3" key="1">
    <citation type="journal article" date="2007" name="Nature">
        <title>The grapevine genome sequence suggests ancestral hexaploidization in major angiosperm phyla.</title>
        <authorList>
            <consortium name="The French-Italian Public Consortium for Grapevine Genome Characterization."/>
            <person name="Jaillon O."/>
            <person name="Aury J.-M."/>
            <person name="Noel B."/>
            <person name="Policriti A."/>
            <person name="Clepet C."/>
            <person name="Casagrande A."/>
            <person name="Choisne N."/>
            <person name="Aubourg S."/>
            <person name="Vitulo N."/>
            <person name="Jubin C."/>
            <person name="Vezzi A."/>
            <person name="Legeai F."/>
            <person name="Hugueney P."/>
            <person name="Dasilva C."/>
            <person name="Horner D."/>
            <person name="Mica E."/>
            <person name="Jublot D."/>
            <person name="Poulain J."/>
            <person name="Bruyere C."/>
            <person name="Billault A."/>
            <person name="Segurens B."/>
            <person name="Gouyvenoux M."/>
            <person name="Ugarte E."/>
            <person name="Cattonaro F."/>
            <person name="Anthouard V."/>
            <person name="Vico V."/>
            <person name="Del Fabbro C."/>
            <person name="Alaux M."/>
            <person name="Di Gaspero G."/>
            <person name="Dumas V."/>
            <person name="Felice N."/>
            <person name="Paillard S."/>
            <person name="Juman I."/>
            <person name="Moroldo M."/>
            <person name="Scalabrin S."/>
            <person name="Canaguier A."/>
            <person name="Le Clainche I."/>
            <person name="Malacrida G."/>
            <person name="Durand E."/>
            <person name="Pesole G."/>
            <person name="Laucou V."/>
            <person name="Chatelet P."/>
            <person name="Merdinoglu D."/>
            <person name="Delledonne M."/>
            <person name="Pezzotti M."/>
            <person name="Lecharny A."/>
            <person name="Scarpelli C."/>
            <person name="Artiguenave F."/>
            <person name="Pe M.E."/>
            <person name="Valle G."/>
            <person name="Morgante M."/>
            <person name="Caboche M."/>
            <person name="Adam-Blondon A.-F."/>
            <person name="Weissenbach J."/>
            <person name="Quetier F."/>
            <person name="Wincker P."/>
        </authorList>
    </citation>
    <scope>NUCLEOTIDE SEQUENCE [LARGE SCALE GENOMIC DNA]</scope>
    <source>
        <strain evidence="3">cv. Pinot noir / PN40024</strain>
    </source>
</reference>
<feature type="region of interest" description="Disordered" evidence="1">
    <location>
        <begin position="62"/>
        <end position="102"/>
    </location>
</feature>
<feature type="compositionally biased region" description="Basic and acidic residues" evidence="1">
    <location>
        <begin position="77"/>
        <end position="102"/>
    </location>
</feature>
<organism evidence="2 3">
    <name type="scientific">Vitis vinifera</name>
    <name type="common">Grape</name>
    <dbReference type="NCBI Taxonomy" id="29760"/>
    <lineage>
        <taxon>Eukaryota</taxon>
        <taxon>Viridiplantae</taxon>
        <taxon>Streptophyta</taxon>
        <taxon>Embryophyta</taxon>
        <taxon>Tracheophyta</taxon>
        <taxon>Spermatophyta</taxon>
        <taxon>Magnoliopsida</taxon>
        <taxon>eudicotyledons</taxon>
        <taxon>Gunneridae</taxon>
        <taxon>Pentapetalae</taxon>
        <taxon>rosids</taxon>
        <taxon>Vitales</taxon>
        <taxon>Vitaceae</taxon>
        <taxon>Viteae</taxon>
        <taxon>Vitis</taxon>
    </lineage>
</organism>
<evidence type="ECO:0000313" key="2">
    <source>
        <dbReference type="EMBL" id="CBI17563.3"/>
    </source>
</evidence>
<name>D7SPI4_VITVI</name>